<organism evidence="2 3">
    <name type="scientific">Candidatus Muproteobacteria bacterium RBG_16_60_9</name>
    <dbReference type="NCBI Taxonomy" id="1817755"/>
    <lineage>
        <taxon>Bacteria</taxon>
        <taxon>Pseudomonadati</taxon>
        <taxon>Pseudomonadota</taxon>
        <taxon>Candidatus Muproteobacteria</taxon>
    </lineage>
</organism>
<evidence type="ECO:0000313" key="2">
    <source>
        <dbReference type="EMBL" id="OGI63266.1"/>
    </source>
</evidence>
<dbReference type="InterPro" id="IPR029063">
    <property type="entry name" value="SAM-dependent_MTases_sf"/>
</dbReference>
<dbReference type="EMBL" id="MFSP01000159">
    <property type="protein sequence ID" value="OGI63266.1"/>
    <property type="molecule type" value="Genomic_DNA"/>
</dbReference>
<evidence type="ECO:0000313" key="3">
    <source>
        <dbReference type="Proteomes" id="UP000179076"/>
    </source>
</evidence>
<dbReference type="SUPFAM" id="SSF53335">
    <property type="entry name" value="S-adenosyl-L-methionine-dependent methyltransferases"/>
    <property type="match status" value="1"/>
</dbReference>
<dbReference type="Proteomes" id="UP000179076">
    <property type="component" value="Unassembled WGS sequence"/>
</dbReference>
<protein>
    <recommendedName>
        <fullName evidence="1">Methyltransferase domain-containing protein</fullName>
    </recommendedName>
</protein>
<sequence length="214" mass="24130">MACCCPHSLSAGRFFSRFARSYRRRFKKKGFEPAQRQLLEGIERVGFTDATVLEIGSGVGYLHQRLLQRGAASAVGIDLAPKMIEEAEALAREQGLAERTRYRVGDFVEQADTFDAADVVILDKVICCYPDAERIVATSLAKARRVYAYTIPRNRWYTRLGVALTALVLGLFRSDFRPYVHDPEKIDAWVTATGFTKCYENLTPIWLSCAYTRG</sequence>
<gene>
    <name evidence="2" type="ORF">A2W18_04040</name>
</gene>
<evidence type="ECO:0000259" key="1">
    <source>
        <dbReference type="Pfam" id="PF13649"/>
    </source>
</evidence>
<proteinExistence type="predicted"/>
<dbReference type="AlphaFoldDB" id="A0A1F6V1D2"/>
<dbReference type="Gene3D" id="3.40.50.150">
    <property type="entry name" value="Vaccinia Virus protein VP39"/>
    <property type="match status" value="1"/>
</dbReference>
<accession>A0A1F6V1D2</accession>
<name>A0A1F6V1D2_9PROT</name>
<dbReference type="InterPro" id="IPR041698">
    <property type="entry name" value="Methyltransf_25"/>
</dbReference>
<dbReference type="Pfam" id="PF13649">
    <property type="entry name" value="Methyltransf_25"/>
    <property type="match status" value="1"/>
</dbReference>
<comment type="caution">
    <text evidence="2">The sequence shown here is derived from an EMBL/GenBank/DDBJ whole genome shotgun (WGS) entry which is preliminary data.</text>
</comment>
<reference evidence="2 3" key="1">
    <citation type="journal article" date="2016" name="Nat. Commun.">
        <title>Thousands of microbial genomes shed light on interconnected biogeochemical processes in an aquifer system.</title>
        <authorList>
            <person name="Anantharaman K."/>
            <person name="Brown C.T."/>
            <person name="Hug L.A."/>
            <person name="Sharon I."/>
            <person name="Castelle C.J."/>
            <person name="Probst A.J."/>
            <person name="Thomas B.C."/>
            <person name="Singh A."/>
            <person name="Wilkins M.J."/>
            <person name="Karaoz U."/>
            <person name="Brodie E.L."/>
            <person name="Williams K.H."/>
            <person name="Hubbard S.S."/>
            <person name="Banfield J.F."/>
        </authorList>
    </citation>
    <scope>NUCLEOTIDE SEQUENCE [LARGE SCALE GENOMIC DNA]</scope>
</reference>
<feature type="domain" description="Methyltransferase" evidence="1">
    <location>
        <begin position="52"/>
        <end position="134"/>
    </location>
</feature>
<dbReference type="CDD" id="cd02440">
    <property type="entry name" value="AdoMet_MTases"/>
    <property type="match status" value="1"/>
</dbReference>